<evidence type="ECO:0000313" key="4">
    <source>
        <dbReference type="Ensembl" id="ENSSPAP00000005536.1"/>
    </source>
</evidence>
<dbReference type="FunFam" id="3.30.1540.10:FF:000004">
    <property type="entry name" value="Probable alpha-methylacyl-CoA racemase mcr"/>
    <property type="match status" value="1"/>
</dbReference>
<sequence length="382" mass="41182">MALAGVRVIELAGLAPAPFCGMILADFGAKVIRVDRTKVAMSMDTQARGKRSVAINLKTEAGRTLLRKLCVQSDVVLEPYRKGVMEKLGLGPRELLMENPRLIYTRLTGYGQSGSYATAAGHDINYLAMSGLLSRLGRSGEKPYAPLNLVADFAGGGLTCALGIVLALLERTKSGKGQVIDASMVEGAAYTGSFVWKSRSVGLWDRSRGENLLDSGAPFYDTYETSDGKHMAVGAIEPQFYKQLLQGLGLDAGELPPQMSFDDWPELRRLFTQRFASKTQADWSRVFDGTDACVTPVLTFDQVSSHPHNQERGSFVKDSSGDESPRPAPVLSRTPAEPGLGSNPDTGEHTVEVLAEYGFKSAEIEQMLAAGVVECNAVKAKL</sequence>
<dbReference type="Proteomes" id="UP000694891">
    <property type="component" value="Unplaced"/>
</dbReference>
<keyword evidence="2" id="KW-0413">Isomerase</keyword>
<feature type="region of interest" description="Disordered" evidence="3">
    <location>
        <begin position="304"/>
        <end position="347"/>
    </location>
</feature>
<organism evidence="4">
    <name type="scientific">Stegastes partitus</name>
    <name type="common">bicolor damselfish</name>
    <dbReference type="NCBI Taxonomy" id="144197"/>
    <lineage>
        <taxon>Eukaryota</taxon>
        <taxon>Metazoa</taxon>
        <taxon>Chordata</taxon>
        <taxon>Craniata</taxon>
        <taxon>Vertebrata</taxon>
        <taxon>Euteleostomi</taxon>
        <taxon>Actinopterygii</taxon>
        <taxon>Neopterygii</taxon>
        <taxon>Teleostei</taxon>
        <taxon>Neoteleostei</taxon>
        <taxon>Acanthomorphata</taxon>
        <taxon>Ovalentaria</taxon>
        <taxon>Pomacentridae</taxon>
        <taxon>Stegastes</taxon>
    </lineage>
</organism>
<evidence type="ECO:0000256" key="3">
    <source>
        <dbReference type="SAM" id="MobiDB-lite"/>
    </source>
</evidence>
<reference evidence="4" key="1">
    <citation type="submission" date="2023-09" db="UniProtKB">
        <authorList>
            <consortium name="Ensembl"/>
        </authorList>
    </citation>
    <scope>IDENTIFICATION</scope>
</reference>
<dbReference type="GeneTree" id="ENSGT00940000157215"/>
<evidence type="ECO:0000256" key="1">
    <source>
        <dbReference type="ARBA" id="ARBA00008383"/>
    </source>
</evidence>
<accession>A0A3B4ZDD0</accession>
<dbReference type="InterPro" id="IPR050509">
    <property type="entry name" value="CoA-transferase_III"/>
</dbReference>
<dbReference type="InterPro" id="IPR003673">
    <property type="entry name" value="CoA-Trfase_fam_III"/>
</dbReference>
<feature type="compositionally biased region" description="Basic and acidic residues" evidence="3">
    <location>
        <begin position="308"/>
        <end position="325"/>
    </location>
</feature>
<dbReference type="GO" id="GO:0005739">
    <property type="term" value="C:mitochondrion"/>
    <property type="evidence" value="ECO:0007669"/>
    <property type="project" value="TreeGrafter"/>
</dbReference>
<comment type="similarity">
    <text evidence="1">Belongs to the CoA-transferase III family.</text>
</comment>
<dbReference type="RefSeq" id="XP_008291978.1">
    <property type="nucleotide sequence ID" value="XM_008293756.1"/>
</dbReference>
<dbReference type="Gene3D" id="3.40.50.10540">
    <property type="entry name" value="Crotonobetainyl-coa:carnitine coa-transferase, domain 1"/>
    <property type="match status" value="1"/>
</dbReference>
<dbReference type="GO" id="GO:0008206">
    <property type="term" value="P:bile acid metabolic process"/>
    <property type="evidence" value="ECO:0007669"/>
    <property type="project" value="TreeGrafter"/>
</dbReference>
<dbReference type="Gene3D" id="3.30.1540.10">
    <property type="entry name" value="formyl-coa transferase, domain 3"/>
    <property type="match status" value="1"/>
</dbReference>
<dbReference type="OrthoDB" id="16747at2759"/>
<dbReference type="Pfam" id="PF02515">
    <property type="entry name" value="CoA_transf_3"/>
    <property type="match status" value="1"/>
</dbReference>
<keyword evidence="5" id="KW-1185">Reference proteome</keyword>
<dbReference type="GO" id="GO:0008111">
    <property type="term" value="F:alpha-methylacyl-CoA racemase activity"/>
    <property type="evidence" value="ECO:0007669"/>
    <property type="project" value="TreeGrafter"/>
</dbReference>
<gene>
    <name evidence="6" type="primary">amacr</name>
</gene>
<dbReference type="InterPro" id="IPR044855">
    <property type="entry name" value="CoA-Trfase_III_dom3_sf"/>
</dbReference>
<proteinExistence type="inferred from homology"/>
<evidence type="ECO:0000313" key="6">
    <source>
        <dbReference type="RefSeq" id="XP_008291978.1"/>
    </source>
</evidence>
<dbReference type="Ensembl" id="ENSSPAT00000005649.1">
    <property type="protein sequence ID" value="ENSSPAP00000005536.1"/>
    <property type="gene ID" value="ENSSPAG00000004294.1"/>
</dbReference>
<dbReference type="GeneID" id="103366117"/>
<reference evidence="6" key="2">
    <citation type="submission" date="2025-04" db="UniProtKB">
        <authorList>
            <consortium name="RefSeq"/>
        </authorList>
    </citation>
    <scope>IDENTIFICATION</scope>
</reference>
<dbReference type="InterPro" id="IPR023606">
    <property type="entry name" value="CoA-Trfase_III_dom_1_sf"/>
</dbReference>
<name>A0A3B4ZDD0_9TELE</name>
<dbReference type="PANTHER" id="PTHR48228:SF5">
    <property type="entry name" value="ALPHA-METHYLACYL-COA RACEMASE"/>
    <property type="match status" value="1"/>
</dbReference>
<protein>
    <submittedName>
        <fullName evidence="4 6">Alpha-methylacyl-CoA racemase</fullName>
    </submittedName>
</protein>
<evidence type="ECO:0000256" key="2">
    <source>
        <dbReference type="ARBA" id="ARBA00023235"/>
    </source>
</evidence>
<dbReference type="SUPFAM" id="SSF89796">
    <property type="entry name" value="CoA-transferase family III (CaiB/BaiF)"/>
    <property type="match status" value="1"/>
</dbReference>
<dbReference type="PANTHER" id="PTHR48228">
    <property type="entry name" value="SUCCINYL-COA--D-CITRAMALATE COA-TRANSFERASE"/>
    <property type="match status" value="1"/>
</dbReference>
<dbReference type="CTD" id="23600"/>
<dbReference type="AlphaFoldDB" id="A0A3B4ZDD0"/>
<evidence type="ECO:0000313" key="5">
    <source>
        <dbReference type="Proteomes" id="UP000694891"/>
    </source>
</evidence>
<dbReference type="STRING" id="144197.ENSSPAP00000005536"/>